<dbReference type="PANTHER" id="PTHR42105">
    <property type="entry name" value="DIM2-ASSOCIATED PROTEIN 1"/>
    <property type="match status" value="1"/>
</dbReference>
<feature type="compositionally biased region" description="Basic and acidic residues" evidence="1">
    <location>
        <begin position="835"/>
        <end position="868"/>
    </location>
</feature>
<gene>
    <name evidence="2" type="ORF">TCE0_018r05313</name>
</gene>
<feature type="compositionally biased region" description="Polar residues" evidence="1">
    <location>
        <begin position="1365"/>
        <end position="1393"/>
    </location>
</feature>
<feature type="compositionally biased region" description="Basic and acidic residues" evidence="1">
    <location>
        <begin position="167"/>
        <end position="177"/>
    </location>
</feature>
<feature type="compositionally biased region" description="Basic and acidic residues" evidence="1">
    <location>
        <begin position="1561"/>
        <end position="1575"/>
    </location>
</feature>
<feature type="compositionally biased region" description="Polar residues" evidence="1">
    <location>
        <begin position="1600"/>
        <end position="1618"/>
    </location>
</feature>
<dbReference type="EMBL" id="DF933814">
    <property type="protein sequence ID" value="GAM36317.1"/>
    <property type="molecule type" value="Genomic_DNA"/>
</dbReference>
<accession>A0A510NVN3</accession>
<feature type="compositionally biased region" description="Polar residues" evidence="1">
    <location>
        <begin position="1576"/>
        <end position="1585"/>
    </location>
</feature>
<feature type="compositionally biased region" description="Polar residues" evidence="1">
    <location>
        <begin position="1265"/>
        <end position="1277"/>
    </location>
</feature>
<feature type="region of interest" description="Disordered" evidence="1">
    <location>
        <begin position="1248"/>
        <end position="1630"/>
    </location>
</feature>
<organism evidence="2 3">
    <name type="scientific">Talaromyces pinophilus</name>
    <name type="common">Penicillium pinophilum</name>
    <dbReference type="NCBI Taxonomy" id="128442"/>
    <lineage>
        <taxon>Eukaryota</taxon>
        <taxon>Fungi</taxon>
        <taxon>Dikarya</taxon>
        <taxon>Ascomycota</taxon>
        <taxon>Pezizomycotina</taxon>
        <taxon>Eurotiomycetes</taxon>
        <taxon>Eurotiomycetidae</taxon>
        <taxon>Eurotiales</taxon>
        <taxon>Trichocomaceae</taxon>
        <taxon>Talaromyces</taxon>
        <taxon>Talaromyces sect. Talaromyces</taxon>
    </lineage>
</organism>
<evidence type="ECO:0000313" key="2">
    <source>
        <dbReference type="EMBL" id="GAM36317.1"/>
    </source>
</evidence>
<feature type="region of interest" description="Disordered" evidence="1">
    <location>
        <begin position="1"/>
        <end position="85"/>
    </location>
</feature>
<feature type="compositionally biased region" description="Low complexity" evidence="1">
    <location>
        <begin position="291"/>
        <end position="303"/>
    </location>
</feature>
<feature type="compositionally biased region" description="Polar residues" evidence="1">
    <location>
        <begin position="23"/>
        <end position="34"/>
    </location>
</feature>
<evidence type="ECO:0000313" key="3">
    <source>
        <dbReference type="Proteomes" id="UP000053095"/>
    </source>
</evidence>
<evidence type="ECO:0000256" key="1">
    <source>
        <dbReference type="SAM" id="MobiDB-lite"/>
    </source>
</evidence>
<feature type="region of interest" description="Disordered" evidence="1">
    <location>
        <begin position="363"/>
        <end position="472"/>
    </location>
</feature>
<feature type="compositionally biased region" description="Basic residues" evidence="1">
    <location>
        <begin position="497"/>
        <end position="508"/>
    </location>
</feature>
<feature type="compositionally biased region" description="Polar residues" evidence="1">
    <location>
        <begin position="816"/>
        <end position="834"/>
    </location>
</feature>
<feature type="compositionally biased region" description="Polar residues" evidence="1">
    <location>
        <begin position="546"/>
        <end position="563"/>
    </location>
</feature>
<keyword evidence="3" id="KW-1185">Reference proteome</keyword>
<feature type="compositionally biased region" description="Acidic residues" evidence="1">
    <location>
        <begin position="155"/>
        <end position="166"/>
    </location>
</feature>
<feature type="compositionally biased region" description="Basic and acidic residues" evidence="1">
    <location>
        <begin position="220"/>
        <end position="229"/>
    </location>
</feature>
<feature type="compositionally biased region" description="Polar residues" evidence="1">
    <location>
        <begin position="686"/>
        <end position="698"/>
    </location>
</feature>
<feature type="compositionally biased region" description="Basic and acidic residues" evidence="1">
    <location>
        <begin position="588"/>
        <end position="610"/>
    </location>
</feature>
<sequence>MGVNSRRPLLPAPTESIVDSRIDTTGSSLTTTDMATDVSRRTDKSSYSLPDDGSPITISTRRRSSKKDDDDSSKLSRTSHQSQTSLLIEYFEREKTGSRLHSRPSVRVKVIPSGRKNREHGDTIQIREGSSSKRPHYTRRISVSTPSKKKTITEGNDDQSVTDDEQDGRPLEIEFLDRGNGSDLSNERYIQPTSEISSMPADSMLDGSMVSGVPRRKRSQSLDKARDTSGADLLKAPSRRRSRSLSRERIAYRVAQKLNAGDGGRSKELSAVESKPLKKRSHKYDEEEQPSIESSLLSGSNVSSRHKSGDAISFRSNTSKSSLNNTKFLETVEDAIRRLILPELKELKKDQKVSDNKLKFERDTVESGSGVSSKDTPKRRLSKHSSAPDVSKSSLFVASTEKVAPEKEEVATPEERRRRYKERRREKETERETGSASPEETLRIRKGSLPGNQREFTEEEKLRRQRSKGLRDAAAAGIVGSALTAAALKHHDSKSSLGKKARKRKSKSRSGSGSINDSDTELVFQKHNVPPMPFRSDIDTELTRDSLLSQRTADTVDTETPTPRQIKEVIRGSPRGLESPSPGTPLGSHRELASRQSDRSDHDNDEKADSIDGDVFLEGASGAIAAAAAGNLLGHHPDHDMLGPEDNIHHPRALSPIQSVASDHDLHETQQEVLNDKEAEDRRYSIQSLSSAPSTELARSTRPEGISFESRSEILKQHDEGATELGYETDRNVEGEAGADWNEASSYAGQHDDFHHEEYKTDINHETAEGDAYDEYDDSPRELNEGAASNPKFVTPVAVESAVASLLEPSVMDTRSGLSQARSQADSLNRSVNGSHDEEVHEQNQADSRRGSPLKHEYDLNNHDEKSFTKRLGAASPPQSVTQSDEDLDEHEERYPLDTTIIDNHQDIHPEDAQYEEEESEINTNPSIIQGPIGSVPHGSRDHWPYNPTPPQARDLQGSPQHDLNPAAAAAIGGVLGTGLGLSAADRGIGYDQTYDPGYMGARMYSTPPGAKDEGYISAANPMSPSNGTPEPRNKFSTLDHANPPLLFDNRDLEEDPFVGSGHQRHFSGYSHGIASPIYDSATGRGIDSIESKDIIALMNHLTVRDAQRNARDTEILFTLVRSATEMRSSFLEMKKFIAEQDEMILQANEKQHERTRAIGGPRPLPASRSNRQLAAAEYGEEVQAKRRNVFRRAMKSLSLKSSNDLTKIEDMLEQLLDEVEALRTAQGSVGTAPATNAASLNSNLNAGAYPDGYEPEGLAGTGSPDGQSGYTSNSSRPLADARPMNTRRASENRISTVLEGDEEVDAYEQPLLEREVPYDERVPDERSVPAHLGTPPRKPVPTGSGSQETTPRKSDEKARKHKSNSSSFFKISRWSKTTASSAGDNVRNSVQTARKERPSSEMSRSGSDLANKDHYATGDFYDPHGDDRLRSTFTLDEEQQDNRPPSPLVPSQVSEGPKYKAHRDSLNLQHPQPQKGPTDRYQSHLESQAQVYAPTSPTSERWGSQSSLPHYTNANRMSSGNARLTPISDAGYSEVSSSRGPPRPPKVKDAGPLVPQRPPKIKEDAGSPHTDRFSARNSRGSASPVNAPPTRKPTGPRPITSSGQFSPSNIKRNQYRGSPNRIDYDDDEY</sequence>
<feature type="region of interest" description="Disordered" evidence="1">
    <location>
        <begin position="261"/>
        <end position="320"/>
    </location>
</feature>
<feature type="region of interest" description="Disordered" evidence="1">
    <location>
        <begin position="488"/>
        <end position="610"/>
    </location>
</feature>
<dbReference type="PANTHER" id="PTHR42105:SF1">
    <property type="entry name" value="TRANSALDOLASE"/>
    <property type="match status" value="1"/>
</dbReference>
<feature type="region of interest" description="Disordered" evidence="1">
    <location>
        <begin position="913"/>
        <end position="964"/>
    </location>
</feature>
<name>A0A510NVN3_TALPI</name>
<feature type="compositionally biased region" description="Basic and acidic residues" evidence="1">
    <location>
        <begin position="710"/>
        <end position="721"/>
    </location>
</feature>
<proteinExistence type="predicted"/>
<feature type="compositionally biased region" description="Basic and acidic residues" evidence="1">
    <location>
        <begin position="1312"/>
        <end position="1329"/>
    </location>
</feature>
<dbReference type="Proteomes" id="UP000053095">
    <property type="component" value="Unassembled WGS sequence"/>
</dbReference>
<protein>
    <submittedName>
        <fullName evidence="2">Uncharacterized protein</fullName>
    </submittedName>
</protein>
<feature type="region of interest" description="Disordered" evidence="1">
    <location>
        <begin position="815"/>
        <end position="891"/>
    </location>
</feature>
<feature type="compositionally biased region" description="Polar residues" evidence="1">
    <location>
        <begin position="1485"/>
        <end position="1523"/>
    </location>
</feature>
<feature type="compositionally biased region" description="Basic and acidic residues" evidence="1">
    <location>
        <begin position="403"/>
        <end position="433"/>
    </location>
</feature>
<reference evidence="3" key="1">
    <citation type="journal article" date="2015" name="Genome Announc.">
        <title>Draft genome sequence of Talaromyces cellulolyticus strain Y-94, a source of lignocellulosic biomass-degrading enzymes.</title>
        <authorList>
            <person name="Fujii T."/>
            <person name="Koike H."/>
            <person name="Sawayama S."/>
            <person name="Yano S."/>
            <person name="Inoue H."/>
        </authorList>
    </citation>
    <scope>NUCLEOTIDE SEQUENCE [LARGE SCALE GENOMIC DNA]</scope>
    <source>
        <strain evidence="3">Y-94</strain>
    </source>
</reference>
<feature type="region of interest" description="Disordered" evidence="1">
    <location>
        <begin position="111"/>
        <end position="248"/>
    </location>
</feature>
<feature type="region of interest" description="Disordered" evidence="1">
    <location>
        <begin position="686"/>
        <end position="729"/>
    </location>
</feature>
<feature type="compositionally biased region" description="Basic and acidic residues" evidence="1">
    <location>
        <begin position="1411"/>
        <end position="1431"/>
    </location>
</feature>